<protein>
    <submittedName>
        <fullName evidence="11">TRAP transporter small permease subunit</fullName>
    </submittedName>
</protein>
<dbReference type="GO" id="GO:0022857">
    <property type="term" value="F:transmembrane transporter activity"/>
    <property type="evidence" value="ECO:0007669"/>
    <property type="project" value="TreeGrafter"/>
</dbReference>
<accession>A0A6I6F175</accession>
<dbReference type="PANTHER" id="PTHR35011:SF2">
    <property type="entry name" value="2,3-DIKETO-L-GULONATE TRAP TRANSPORTER SMALL PERMEASE PROTEIN YIAM"/>
    <property type="match status" value="1"/>
</dbReference>
<dbReference type="Proteomes" id="UP000422764">
    <property type="component" value="Chromosome"/>
</dbReference>
<evidence type="ECO:0000256" key="6">
    <source>
        <dbReference type="ARBA" id="ARBA00022989"/>
    </source>
</evidence>
<evidence type="ECO:0000256" key="8">
    <source>
        <dbReference type="ARBA" id="ARBA00038436"/>
    </source>
</evidence>
<dbReference type="PROSITE" id="PS51257">
    <property type="entry name" value="PROKAR_LIPOPROTEIN"/>
    <property type="match status" value="1"/>
</dbReference>
<sequence>MIKALNKFIEWITAVGMGALVLACIWQVASRYIIGKPSTVTEELMRYGLIWITMLASPYAYGKGKQLVITFLVKKGSERFQAIIGVLVGAITAAFSIGILIIGGFKVSNNAIGQVSSSMQIPMQFLYYSLVLSGILMLLYAIIGIKDDTKKLQHMRQ</sequence>
<evidence type="ECO:0000256" key="5">
    <source>
        <dbReference type="ARBA" id="ARBA00022692"/>
    </source>
</evidence>
<evidence type="ECO:0000256" key="9">
    <source>
        <dbReference type="SAM" id="Phobius"/>
    </source>
</evidence>
<feature type="transmembrane region" description="Helical" evidence="9">
    <location>
        <begin position="44"/>
        <end position="61"/>
    </location>
</feature>
<evidence type="ECO:0000313" key="12">
    <source>
        <dbReference type="Proteomes" id="UP000422764"/>
    </source>
</evidence>
<evidence type="ECO:0000259" key="10">
    <source>
        <dbReference type="Pfam" id="PF04290"/>
    </source>
</evidence>
<keyword evidence="5 9" id="KW-0812">Transmembrane</keyword>
<evidence type="ECO:0000256" key="1">
    <source>
        <dbReference type="ARBA" id="ARBA00004429"/>
    </source>
</evidence>
<feature type="domain" description="Tripartite ATP-independent periplasmic transporters DctQ component" evidence="10">
    <location>
        <begin position="20"/>
        <end position="143"/>
    </location>
</feature>
<dbReference type="InterPro" id="IPR007387">
    <property type="entry name" value="TRAP_DctQ"/>
</dbReference>
<dbReference type="Pfam" id="PF04290">
    <property type="entry name" value="DctQ"/>
    <property type="match status" value="1"/>
</dbReference>
<feature type="transmembrane region" description="Helical" evidence="9">
    <location>
        <begin position="125"/>
        <end position="145"/>
    </location>
</feature>
<comment type="similarity">
    <text evidence="8">Belongs to the TRAP transporter small permease family.</text>
</comment>
<evidence type="ECO:0000256" key="3">
    <source>
        <dbReference type="ARBA" id="ARBA00022475"/>
    </source>
</evidence>
<evidence type="ECO:0000256" key="7">
    <source>
        <dbReference type="ARBA" id="ARBA00023136"/>
    </source>
</evidence>
<evidence type="ECO:0000313" key="11">
    <source>
        <dbReference type="EMBL" id="QGU96251.1"/>
    </source>
</evidence>
<dbReference type="PANTHER" id="PTHR35011">
    <property type="entry name" value="2,3-DIKETO-L-GULONATE TRAP TRANSPORTER SMALL PERMEASE PROTEIN YIAM"/>
    <property type="match status" value="1"/>
</dbReference>
<feature type="transmembrane region" description="Helical" evidence="9">
    <location>
        <begin position="12"/>
        <end position="29"/>
    </location>
</feature>
<keyword evidence="3" id="KW-1003">Cell membrane</keyword>
<keyword evidence="4" id="KW-0997">Cell inner membrane</keyword>
<keyword evidence="12" id="KW-1185">Reference proteome</keyword>
<proteinExistence type="inferred from homology"/>
<keyword evidence="6 9" id="KW-1133">Transmembrane helix</keyword>
<dbReference type="EMBL" id="CP046522">
    <property type="protein sequence ID" value="QGU96251.1"/>
    <property type="molecule type" value="Genomic_DNA"/>
</dbReference>
<evidence type="ECO:0000256" key="4">
    <source>
        <dbReference type="ARBA" id="ARBA00022519"/>
    </source>
</evidence>
<organism evidence="11 12">
    <name type="scientific">Clostridium bovifaecis</name>
    <dbReference type="NCBI Taxonomy" id="2184719"/>
    <lineage>
        <taxon>Bacteria</taxon>
        <taxon>Bacillati</taxon>
        <taxon>Bacillota</taxon>
        <taxon>Clostridia</taxon>
        <taxon>Eubacteriales</taxon>
        <taxon>Clostridiaceae</taxon>
        <taxon>Clostridium</taxon>
    </lineage>
</organism>
<dbReference type="GO" id="GO:0005886">
    <property type="term" value="C:plasma membrane"/>
    <property type="evidence" value="ECO:0007669"/>
    <property type="project" value="UniProtKB-SubCell"/>
</dbReference>
<evidence type="ECO:0000256" key="2">
    <source>
        <dbReference type="ARBA" id="ARBA00022448"/>
    </source>
</evidence>
<dbReference type="GO" id="GO:0015740">
    <property type="term" value="P:C4-dicarboxylate transport"/>
    <property type="evidence" value="ECO:0007669"/>
    <property type="project" value="TreeGrafter"/>
</dbReference>
<dbReference type="AlphaFoldDB" id="A0A6I6F175"/>
<reference evidence="11 12" key="1">
    <citation type="submission" date="2019-12" db="EMBL/GenBank/DDBJ databases">
        <title>Genome sequenceing of Clostridium bovifaecis.</title>
        <authorList>
            <person name="Yao Y."/>
        </authorList>
    </citation>
    <scope>NUCLEOTIDE SEQUENCE [LARGE SCALE GENOMIC DNA]</scope>
    <source>
        <strain evidence="11 12">BXX</strain>
    </source>
</reference>
<gene>
    <name evidence="11" type="ORF">GOM49_15135</name>
</gene>
<keyword evidence="2" id="KW-0813">Transport</keyword>
<comment type="subcellular location">
    <subcellularLocation>
        <location evidence="1">Cell inner membrane</location>
        <topology evidence="1">Multi-pass membrane protein</topology>
    </subcellularLocation>
</comment>
<feature type="transmembrane region" description="Helical" evidence="9">
    <location>
        <begin position="82"/>
        <end position="105"/>
    </location>
</feature>
<dbReference type="InterPro" id="IPR055348">
    <property type="entry name" value="DctQ"/>
</dbReference>
<keyword evidence="7 9" id="KW-0472">Membrane</keyword>
<name>A0A6I6F175_9CLOT</name>